<dbReference type="RefSeq" id="WP_378292234.1">
    <property type="nucleotide sequence ID" value="NZ_JBHULE010000019.1"/>
</dbReference>
<name>A0ABW5LFW7_9FLAO</name>
<evidence type="ECO:0000256" key="1">
    <source>
        <dbReference type="SAM" id="SignalP"/>
    </source>
</evidence>
<protein>
    <submittedName>
        <fullName evidence="2">Uncharacterized protein</fullName>
    </submittedName>
</protein>
<gene>
    <name evidence="2" type="ORF">ACFSR1_10500</name>
</gene>
<evidence type="ECO:0000313" key="2">
    <source>
        <dbReference type="EMBL" id="MFD2563096.1"/>
    </source>
</evidence>
<evidence type="ECO:0000313" key="3">
    <source>
        <dbReference type="Proteomes" id="UP001597319"/>
    </source>
</evidence>
<comment type="caution">
    <text evidence="2">The sequence shown here is derived from an EMBL/GenBank/DDBJ whole genome shotgun (WGS) entry which is preliminary data.</text>
</comment>
<accession>A0ABW5LFW7</accession>
<reference evidence="3" key="1">
    <citation type="journal article" date="2019" name="Int. J. Syst. Evol. Microbiol.">
        <title>The Global Catalogue of Microorganisms (GCM) 10K type strain sequencing project: providing services to taxonomists for standard genome sequencing and annotation.</title>
        <authorList>
            <consortium name="The Broad Institute Genomics Platform"/>
            <consortium name="The Broad Institute Genome Sequencing Center for Infectious Disease"/>
            <person name="Wu L."/>
            <person name="Ma J."/>
        </authorList>
    </citation>
    <scope>NUCLEOTIDE SEQUENCE [LARGE SCALE GENOMIC DNA]</scope>
    <source>
        <strain evidence="3">KCTC 52274</strain>
    </source>
</reference>
<keyword evidence="1" id="KW-0732">Signal</keyword>
<dbReference type="Proteomes" id="UP001597319">
    <property type="component" value="Unassembled WGS sequence"/>
</dbReference>
<organism evidence="2 3">
    <name type="scientific">Aquimarina rubra</name>
    <dbReference type="NCBI Taxonomy" id="1920033"/>
    <lineage>
        <taxon>Bacteria</taxon>
        <taxon>Pseudomonadati</taxon>
        <taxon>Bacteroidota</taxon>
        <taxon>Flavobacteriia</taxon>
        <taxon>Flavobacteriales</taxon>
        <taxon>Flavobacteriaceae</taxon>
        <taxon>Aquimarina</taxon>
    </lineage>
</organism>
<feature type="signal peptide" evidence="1">
    <location>
        <begin position="1"/>
        <end position="19"/>
    </location>
</feature>
<dbReference type="EMBL" id="JBHULE010000019">
    <property type="protein sequence ID" value="MFD2563096.1"/>
    <property type="molecule type" value="Genomic_DNA"/>
</dbReference>
<sequence>MKKLIVLVVAVLASTQIFANDKTTKETTEQKLRSEIVLLLDKPQIRLDRNEINASIEFILNAKGEIVILNVDSEKEAVESYVKSRLNYKKVDSDITRTGNKVFKLRLKVLNPEA</sequence>
<proteinExistence type="predicted"/>
<keyword evidence="3" id="KW-1185">Reference proteome</keyword>
<feature type="chain" id="PRO_5046715773" evidence="1">
    <location>
        <begin position="20"/>
        <end position="114"/>
    </location>
</feature>